<evidence type="ECO:0000313" key="1">
    <source>
        <dbReference type="EMBL" id="MEQ2234540.1"/>
    </source>
</evidence>
<comment type="caution">
    <text evidence="1">The sequence shown here is derived from an EMBL/GenBank/DDBJ whole genome shotgun (WGS) entry which is preliminary data.</text>
</comment>
<name>A0ABV0TNQ0_9TELE</name>
<evidence type="ECO:0000313" key="2">
    <source>
        <dbReference type="Proteomes" id="UP001482620"/>
    </source>
</evidence>
<keyword evidence="2" id="KW-1185">Reference proteome</keyword>
<dbReference type="Proteomes" id="UP001482620">
    <property type="component" value="Unassembled WGS sequence"/>
</dbReference>
<protein>
    <submittedName>
        <fullName evidence="1">Uncharacterized protein</fullName>
    </submittedName>
</protein>
<dbReference type="EMBL" id="JAHRIQ010040131">
    <property type="protein sequence ID" value="MEQ2234540.1"/>
    <property type="molecule type" value="Genomic_DNA"/>
</dbReference>
<sequence length="100" mass="10733">MSLCQFFSHAPEQSVVLAERTACRAASFWRPPLFLRALAKPCADTPQARLKSPDGASTCSMLPDGTSTCSMPPDGASTCFLLPNSTSTWSILPTDFALIH</sequence>
<gene>
    <name evidence="1" type="ORF">ILYODFUR_032700</name>
</gene>
<organism evidence="1 2">
    <name type="scientific">Ilyodon furcidens</name>
    <name type="common">goldbreast splitfin</name>
    <dbReference type="NCBI Taxonomy" id="33524"/>
    <lineage>
        <taxon>Eukaryota</taxon>
        <taxon>Metazoa</taxon>
        <taxon>Chordata</taxon>
        <taxon>Craniata</taxon>
        <taxon>Vertebrata</taxon>
        <taxon>Euteleostomi</taxon>
        <taxon>Actinopterygii</taxon>
        <taxon>Neopterygii</taxon>
        <taxon>Teleostei</taxon>
        <taxon>Neoteleostei</taxon>
        <taxon>Acanthomorphata</taxon>
        <taxon>Ovalentaria</taxon>
        <taxon>Atherinomorphae</taxon>
        <taxon>Cyprinodontiformes</taxon>
        <taxon>Goodeidae</taxon>
        <taxon>Ilyodon</taxon>
    </lineage>
</organism>
<proteinExistence type="predicted"/>
<reference evidence="1 2" key="1">
    <citation type="submission" date="2021-06" db="EMBL/GenBank/DDBJ databases">
        <authorList>
            <person name="Palmer J.M."/>
        </authorList>
    </citation>
    <scope>NUCLEOTIDE SEQUENCE [LARGE SCALE GENOMIC DNA]</scope>
    <source>
        <strain evidence="2">if_2019</strain>
        <tissue evidence="1">Muscle</tissue>
    </source>
</reference>
<accession>A0ABV0TNQ0</accession>